<dbReference type="Pfam" id="PF09836">
    <property type="entry name" value="DUF2063"/>
    <property type="match status" value="1"/>
</dbReference>
<dbReference type="Gene3D" id="1.10.150.690">
    <property type="entry name" value="DUF2063"/>
    <property type="match status" value="1"/>
</dbReference>
<dbReference type="Proteomes" id="UP000050349">
    <property type="component" value="Unassembled WGS sequence"/>
</dbReference>
<protein>
    <recommendedName>
        <fullName evidence="1">Putative DNA-binding domain-containing protein</fullName>
    </recommendedName>
</protein>
<organism evidence="2 3">
    <name type="scientific">Pseudomonas fluorescens</name>
    <dbReference type="NCBI Taxonomy" id="294"/>
    <lineage>
        <taxon>Bacteria</taxon>
        <taxon>Pseudomonadati</taxon>
        <taxon>Pseudomonadota</taxon>
        <taxon>Gammaproteobacteria</taxon>
        <taxon>Pseudomonadales</taxon>
        <taxon>Pseudomonadaceae</taxon>
        <taxon>Pseudomonas</taxon>
    </lineage>
</organism>
<dbReference type="InterPro" id="IPR044922">
    <property type="entry name" value="DUF2063_N_sf"/>
</dbReference>
<dbReference type="PATRIC" id="fig|294.162.peg.589"/>
<dbReference type="AlphaFoldDB" id="A0A0P8X628"/>
<sequence length="267" mass="28661">MPSLRELQDAVRRSIVDHDDVDAMAHIVADGIAAQERLSIYRNTFAQTLIRALRLSYPAVDRLVGTEFFDATAREYIAQQPPRSSYLDEFGGDFAAFLEGFAPCASVPYLPDVARLEWAVSCALHAADAPALTIASLRAVEATDYARLCFVPHPSVSIVRTGYPADTIWHAVLMDDDAALTTIDLSGGPACLMVQRGISGVQVDRVDGKVWHFGRALCSGCMLGLALDDHPGIDATAALAGLLAQGCFSGFRLASQTGPEQPLTELP</sequence>
<evidence type="ECO:0000259" key="1">
    <source>
        <dbReference type="Pfam" id="PF09836"/>
    </source>
</evidence>
<name>A0A0P8X628_PSEFL</name>
<evidence type="ECO:0000313" key="3">
    <source>
        <dbReference type="Proteomes" id="UP000050349"/>
    </source>
</evidence>
<dbReference type="EMBL" id="LJXB01000050">
    <property type="protein sequence ID" value="KPU61644.1"/>
    <property type="molecule type" value="Genomic_DNA"/>
</dbReference>
<gene>
    <name evidence="2" type="ORF">AN403_5708</name>
</gene>
<dbReference type="OrthoDB" id="4146344at2"/>
<evidence type="ECO:0000313" key="2">
    <source>
        <dbReference type="EMBL" id="KPU61644.1"/>
    </source>
</evidence>
<comment type="caution">
    <text evidence="2">The sequence shown here is derived from an EMBL/GenBank/DDBJ whole genome shotgun (WGS) entry which is preliminary data.</text>
</comment>
<dbReference type="RefSeq" id="WP_057396050.1">
    <property type="nucleotide sequence ID" value="NZ_LJXB01000050.1"/>
</dbReference>
<feature type="domain" description="Putative DNA-binding" evidence="1">
    <location>
        <begin position="7"/>
        <end position="98"/>
    </location>
</feature>
<reference evidence="2 3" key="1">
    <citation type="submission" date="2015-09" db="EMBL/GenBank/DDBJ databases">
        <authorList>
            <person name="Jackson K.R."/>
            <person name="Lunt B.L."/>
            <person name="Fisher J.N.B."/>
            <person name="Gardner A.V."/>
            <person name="Bailey M.E."/>
            <person name="Deus L.M."/>
            <person name="Earl A.S."/>
            <person name="Gibby P.D."/>
            <person name="Hartmann K.A."/>
            <person name="Liu J.E."/>
            <person name="Manci A.M."/>
            <person name="Nielsen D.A."/>
            <person name="Solomon M.B."/>
            <person name="Breakwell D.P."/>
            <person name="Burnett S.H."/>
            <person name="Grose J.H."/>
        </authorList>
    </citation>
    <scope>NUCLEOTIDE SEQUENCE [LARGE SCALE GENOMIC DNA]</scope>
    <source>
        <strain evidence="2 3">S613</strain>
    </source>
</reference>
<dbReference type="InterPro" id="IPR018640">
    <property type="entry name" value="DUF2063"/>
</dbReference>
<accession>A0A0P8X628</accession>
<proteinExistence type="predicted"/>